<accession>A0ABM7VAT5</accession>
<reference evidence="2 3" key="1">
    <citation type="submission" date="2021-12" db="EMBL/GenBank/DDBJ databases">
        <title>Genome sequencing of bacteria with rrn-lacking chromosome and rrn-plasmid.</title>
        <authorList>
            <person name="Anda M."/>
            <person name="Iwasaki W."/>
        </authorList>
    </citation>
    <scope>NUCLEOTIDE SEQUENCE [LARGE SCALE GENOMIC DNA]</scope>
    <source>
        <strain evidence="2 3">NBRC 101262</strain>
    </source>
</reference>
<proteinExistence type="predicted"/>
<keyword evidence="1" id="KW-0812">Transmembrane</keyword>
<evidence type="ECO:0000256" key="1">
    <source>
        <dbReference type="SAM" id="Phobius"/>
    </source>
</evidence>
<gene>
    <name evidence="2" type="ORF">PEPS_00680</name>
</gene>
<protein>
    <submittedName>
        <fullName evidence="2">Uncharacterized protein</fullName>
    </submittedName>
</protein>
<keyword evidence="1" id="KW-1133">Transmembrane helix</keyword>
<dbReference type="Proteomes" id="UP001354989">
    <property type="component" value="Chromosome"/>
</dbReference>
<dbReference type="RefSeq" id="WP_332919339.1">
    <property type="nucleotide sequence ID" value="NZ_AP025292.1"/>
</dbReference>
<keyword evidence="3" id="KW-1185">Reference proteome</keyword>
<sequence length="57" mass="6256">MSNSKQFSFIGKAFYPLMMIFAVIILALSIGVYHHVQDDTTTASIETTETTTAQAVD</sequence>
<evidence type="ECO:0000313" key="3">
    <source>
        <dbReference type="Proteomes" id="UP001354989"/>
    </source>
</evidence>
<organism evidence="2 3">
    <name type="scientific">Persicobacter psychrovividus</name>
    <dbReference type="NCBI Taxonomy" id="387638"/>
    <lineage>
        <taxon>Bacteria</taxon>
        <taxon>Pseudomonadati</taxon>
        <taxon>Bacteroidota</taxon>
        <taxon>Cytophagia</taxon>
        <taxon>Cytophagales</taxon>
        <taxon>Persicobacteraceae</taxon>
        <taxon>Persicobacter</taxon>
    </lineage>
</organism>
<keyword evidence="1" id="KW-0472">Membrane</keyword>
<feature type="transmembrane region" description="Helical" evidence="1">
    <location>
        <begin position="12"/>
        <end position="33"/>
    </location>
</feature>
<evidence type="ECO:0000313" key="2">
    <source>
        <dbReference type="EMBL" id="BDC97787.1"/>
    </source>
</evidence>
<name>A0ABM7VAT5_9BACT</name>
<dbReference type="EMBL" id="AP025292">
    <property type="protein sequence ID" value="BDC97787.1"/>
    <property type="molecule type" value="Genomic_DNA"/>
</dbReference>